<protein>
    <recommendedName>
        <fullName evidence="11">RNA polymerase sigma-70 domain-containing protein</fullName>
    </recommendedName>
</protein>
<organism evidence="9">
    <name type="scientific">Oryza meridionalis</name>
    <dbReference type="NCBI Taxonomy" id="40149"/>
    <lineage>
        <taxon>Eukaryota</taxon>
        <taxon>Viridiplantae</taxon>
        <taxon>Streptophyta</taxon>
        <taxon>Embryophyta</taxon>
        <taxon>Tracheophyta</taxon>
        <taxon>Spermatophyta</taxon>
        <taxon>Magnoliopsida</taxon>
        <taxon>Liliopsida</taxon>
        <taxon>Poales</taxon>
        <taxon>Poaceae</taxon>
        <taxon>BOP clade</taxon>
        <taxon>Oryzoideae</taxon>
        <taxon>Oryzeae</taxon>
        <taxon>Oryzinae</taxon>
        <taxon>Oryza</taxon>
    </lineage>
</organism>
<feature type="region of interest" description="Disordered" evidence="5">
    <location>
        <begin position="1"/>
        <end position="171"/>
    </location>
</feature>
<evidence type="ECO:0008006" key="11">
    <source>
        <dbReference type="Google" id="ProtNLM"/>
    </source>
</evidence>
<dbReference type="InterPro" id="IPR013324">
    <property type="entry name" value="RNA_pol_sigma_r3/r4-like"/>
</dbReference>
<dbReference type="Pfam" id="PF04542">
    <property type="entry name" value="Sigma70_r2"/>
    <property type="match status" value="1"/>
</dbReference>
<dbReference type="Gene3D" id="1.10.10.10">
    <property type="entry name" value="Winged helix-like DNA-binding domain superfamily/Winged helix DNA-binding domain"/>
    <property type="match status" value="2"/>
</dbReference>
<keyword evidence="2" id="KW-0731">Sigma factor</keyword>
<evidence type="ECO:0000256" key="1">
    <source>
        <dbReference type="ARBA" id="ARBA00023015"/>
    </source>
</evidence>
<keyword evidence="6" id="KW-1133">Transmembrane helix</keyword>
<feature type="transmembrane region" description="Helical" evidence="6">
    <location>
        <begin position="546"/>
        <end position="571"/>
    </location>
</feature>
<feature type="compositionally biased region" description="Basic and acidic residues" evidence="5">
    <location>
        <begin position="145"/>
        <end position="160"/>
    </location>
</feature>
<dbReference type="GO" id="GO:0016987">
    <property type="term" value="F:sigma factor activity"/>
    <property type="evidence" value="ECO:0007669"/>
    <property type="project" value="UniProtKB-KW"/>
</dbReference>
<dbReference type="Pfam" id="PF04539">
    <property type="entry name" value="Sigma70_r3"/>
    <property type="match status" value="1"/>
</dbReference>
<feature type="transmembrane region" description="Helical" evidence="6">
    <location>
        <begin position="591"/>
        <end position="613"/>
    </location>
</feature>
<dbReference type="InterPro" id="IPR007624">
    <property type="entry name" value="RNA_pol_sigma70_r3"/>
</dbReference>
<proteinExistence type="predicted"/>
<reference evidence="9" key="1">
    <citation type="submission" date="2015-04" db="UniProtKB">
        <authorList>
            <consortium name="EnsemblPlants"/>
        </authorList>
    </citation>
    <scope>IDENTIFICATION</scope>
</reference>
<feature type="transmembrane region" description="Helical" evidence="6">
    <location>
        <begin position="689"/>
        <end position="708"/>
    </location>
</feature>
<dbReference type="NCBIfam" id="TIGR02937">
    <property type="entry name" value="sigma70-ECF"/>
    <property type="match status" value="1"/>
</dbReference>
<dbReference type="PANTHER" id="PTHR34967:SF2">
    <property type="entry name" value="OS05G0586700 PROTEIN"/>
    <property type="match status" value="1"/>
</dbReference>
<evidence type="ECO:0000256" key="4">
    <source>
        <dbReference type="ARBA" id="ARBA00023163"/>
    </source>
</evidence>
<evidence type="ECO:0000256" key="5">
    <source>
        <dbReference type="SAM" id="MobiDB-lite"/>
    </source>
</evidence>
<dbReference type="InterPro" id="IPR000943">
    <property type="entry name" value="RNA_pol_sigma70"/>
</dbReference>
<dbReference type="InterPro" id="IPR013325">
    <property type="entry name" value="RNA_pol_sigma_r2"/>
</dbReference>
<keyword evidence="10" id="KW-1185">Reference proteome</keyword>
<dbReference type="SUPFAM" id="SSF88946">
    <property type="entry name" value="Sigma2 domain of RNA polymerase sigma factors"/>
    <property type="match status" value="1"/>
</dbReference>
<evidence type="ECO:0000259" key="7">
    <source>
        <dbReference type="Pfam" id="PF04539"/>
    </source>
</evidence>
<keyword evidence="1" id="KW-0805">Transcription regulation</keyword>
<keyword evidence="3" id="KW-0238">DNA-binding</keyword>
<dbReference type="GO" id="GO:0003677">
    <property type="term" value="F:DNA binding"/>
    <property type="evidence" value="ECO:0007669"/>
    <property type="project" value="UniProtKB-KW"/>
</dbReference>
<reference evidence="9" key="2">
    <citation type="submission" date="2018-05" db="EMBL/GenBank/DDBJ databases">
        <title>OmerRS3 (Oryza meridionalis Reference Sequence Version 3).</title>
        <authorList>
            <person name="Zhang J."/>
            <person name="Kudrna D."/>
            <person name="Lee S."/>
            <person name="Talag J."/>
            <person name="Welchert J."/>
            <person name="Wing R.A."/>
        </authorList>
    </citation>
    <scope>NUCLEOTIDE SEQUENCE [LARGE SCALE GENOMIC DNA]</scope>
    <source>
        <strain evidence="9">cv. OR44</strain>
    </source>
</reference>
<sequence length="748" mass="83169">MASTVTTPSRPVSAGCHRRSPRRSAPVVLSLGGGPRRRAPSSTSCSALASPAKQGTAKLPPPQPTTASRTAAADAERERERTDYNEVAAALESIYKLSPAVVEEKDADEEDDKSKQTKRKRKGRVGRSRNATVTVRSSRRRRRGQRMDLGKRVEMRRREEEEGGGGAGKVEDEERGFEEMLLREHAVSTDMGSLDWKRMKIPPVLTSAQSIRLFRIMQPMKSILEVKENLENEVQSEPNDAQLAEAMHMSVLQMRRHLEVGRAARNKLIKHNLRLVLYTINKYYPDMSNDERFDDICQAGANGLITAIDRFEPKRGFRISTYALFWIRHSIVRAITLSNFTRFPFAMESERQEIHRAREELAFELGRAPTEEEVMKKVGLSPARYRDVVRMTRPTYSLHARNRVTQEELINEVTDDDAIGPKESVVIRQRFGLDGRGKRTLSEIAGNLNISREMVRKYELKALMKLKHPTRRISERCFRSASRSVEELSPRAAMVKLATAREARMYGPALAVRRWEYINAGAYVFAALLLAVALAALSAGGGASRAALAVAAVALALVAAVNAHDLAAHLAGVDCRVGLVRYDAQLGLVELLVPALHVAGCVLAVVAMALLLSQGERETHAANTLLAAALVWLLGSILNSCQVYERADGRAQLLQSSVKVPMLLGSLLFLVGAVVNRRRREPPALVGRSWAWTMCVFGSVLWLVAAVFNMGKVFVMHQSDAPRLEKLRGGAQERLSRDREGRVPLNWE</sequence>
<accession>A0A0E0DV10</accession>
<dbReference type="Proteomes" id="UP000008021">
    <property type="component" value="Chromosome 5"/>
</dbReference>
<evidence type="ECO:0000259" key="8">
    <source>
        <dbReference type="Pfam" id="PF04542"/>
    </source>
</evidence>
<feature type="transmembrane region" description="Helical" evidence="6">
    <location>
        <begin position="620"/>
        <end position="638"/>
    </location>
</feature>
<feature type="domain" description="RNA polymerase sigma-70 region 3" evidence="7">
    <location>
        <begin position="351"/>
        <end position="424"/>
    </location>
</feature>
<feature type="compositionally biased region" description="Basic residues" evidence="5">
    <location>
        <begin position="116"/>
        <end position="127"/>
    </location>
</feature>
<keyword evidence="6" id="KW-0472">Membrane</keyword>
<keyword evidence="4" id="KW-0804">Transcription</keyword>
<feature type="transmembrane region" description="Helical" evidence="6">
    <location>
        <begin position="520"/>
        <end position="539"/>
    </location>
</feature>
<feature type="transmembrane region" description="Helical" evidence="6">
    <location>
        <begin position="658"/>
        <end position="677"/>
    </location>
</feature>
<dbReference type="Gene3D" id="1.20.120.1810">
    <property type="match status" value="1"/>
</dbReference>
<dbReference type="PRINTS" id="PR00046">
    <property type="entry name" value="SIGMA70FCT"/>
</dbReference>
<evidence type="ECO:0000313" key="9">
    <source>
        <dbReference type="EnsemblPlants" id="OMERI05G23510.1"/>
    </source>
</evidence>
<evidence type="ECO:0000313" key="10">
    <source>
        <dbReference type="Proteomes" id="UP000008021"/>
    </source>
</evidence>
<dbReference type="HOGENOM" id="CLU_371900_0_0_1"/>
<name>A0A0E0DV10_9ORYZ</name>
<dbReference type="STRING" id="40149.A0A0E0DV10"/>
<evidence type="ECO:0000256" key="3">
    <source>
        <dbReference type="ARBA" id="ARBA00023125"/>
    </source>
</evidence>
<feature type="compositionally biased region" description="Polar residues" evidence="5">
    <location>
        <begin position="1"/>
        <end position="10"/>
    </location>
</feature>
<keyword evidence="6" id="KW-0812">Transmembrane</keyword>
<dbReference type="Gramene" id="OMERI05G23510.1">
    <property type="protein sequence ID" value="OMERI05G23510.1"/>
    <property type="gene ID" value="OMERI05G23510"/>
</dbReference>
<evidence type="ECO:0000256" key="2">
    <source>
        <dbReference type="ARBA" id="ARBA00023082"/>
    </source>
</evidence>
<feature type="domain" description="RNA polymerase sigma-70 region 2" evidence="8">
    <location>
        <begin position="268"/>
        <end position="335"/>
    </location>
</feature>
<dbReference type="PANTHER" id="PTHR34967">
    <property type="entry name" value="OS02G0257200 PROTEIN"/>
    <property type="match status" value="1"/>
</dbReference>
<dbReference type="InterPro" id="IPR036388">
    <property type="entry name" value="WH-like_DNA-bd_sf"/>
</dbReference>
<dbReference type="EnsemblPlants" id="OMERI05G23510.1">
    <property type="protein sequence ID" value="OMERI05G23510.1"/>
    <property type="gene ID" value="OMERI05G23510"/>
</dbReference>
<dbReference type="AlphaFoldDB" id="A0A0E0DV10"/>
<dbReference type="InterPro" id="IPR014284">
    <property type="entry name" value="RNA_pol_sigma-70_dom"/>
</dbReference>
<dbReference type="SUPFAM" id="SSF88659">
    <property type="entry name" value="Sigma3 and sigma4 domains of RNA polymerase sigma factors"/>
    <property type="match status" value="2"/>
</dbReference>
<dbReference type="GO" id="GO:0006352">
    <property type="term" value="P:DNA-templated transcription initiation"/>
    <property type="evidence" value="ECO:0007669"/>
    <property type="project" value="InterPro"/>
</dbReference>
<dbReference type="InterPro" id="IPR007627">
    <property type="entry name" value="RNA_pol_sigma70_r2"/>
</dbReference>
<evidence type="ECO:0000256" key="6">
    <source>
        <dbReference type="SAM" id="Phobius"/>
    </source>
</evidence>
<feature type="compositionally biased region" description="Basic and acidic residues" evidence="5">
    <location>
        <begin position="74"/>
        <end position="84"/>
    </location>
</feature>